<dbReference type="OrthoDB" id="2640969at2759"/>
<name>A0A0C3DG79_9AGAM</name>
<evidence type="ECO:0000313" key="2">
    <source>
        <dbReference type="Proteomes" id="UP000053989"/>
    </source>
</evidence>
<dbReference type="Proteomes" id="UP000053989">
    <property type="component" value="Unassembled WGS sequence"/>
</dbReference>
<dbReference type="HOGENOM" id="CLU_1992932_0_0_1"/>
<feature type="non-terminal residue" evidence="1">
    <location>
        <position position="113"/>
    </location>
</feature>
<protein>
    <submittedName>
        <fullName evidence="1">Uncharacterized protein</fullName>
    </submittedName>
</protein>
<reference evidence="1 2" key="1">
    <citation type="submission" date="2014-04" db="EMBL/GenBank/DDBJ databases">
        <authorList>
            <consortium name="DOE Joint Genome Institute"/>
            <person name="Kuo A."/>
            <person name="Kohler A."/>
            <person name="Nagy L.G."/>
            <person name="Floudas D."/>
            <person name="Copeland A."/>
            <person name="Barry K.W."/>
            <person name="Cichocki N."/>
            <person name="Veneault-Fourrey C."/>
            <person name="LaButti K."/>
            <person name="Lindquist E.A."/>
            <person name="Lipzen A."/>
            <person name="Lundell T."/>
            <person name="Morin E."/>
            <person name="Murat C."/>
            <person name="Sun H."/>
            <person name="Tunlid A."/>
            <person name="Henrissat B."/>
            <person name="Grigoriev I.V."/>
            <person name="Hibbett D.S."/>
            <person name="Martin F."/>
            <person name="Nordberg H.P."/>
            <person name="Cantor M.N."/>
            <person name="Hua S.X."/>
        </authorList>
    </citation>
    <scope>NUCLEOTIDE SEQUENCE [LARGE SCALE GENOMIC DNA]</scope>
    <source>
        <strain evidence="1 2">Foug A</strain>
    </source>
</reference>
<accession>A0A0C3DG79</accession>
<dbReference type="AlphaFoldDB" id="A0A0C3DG79"/>
<sequence>LASSKVWQVTSSHHLHARSIRPVQQILGPKKIAEHAVAVRERRNARFNAMTVEEKQALMALCERQSKTVGDSTANFGDDNPDFEAFDDILSGTHPLDISHAGREFQEMARQVL</sequence>
<dbReference type="InParanoid" id="A0A0C3DG79"/>
<feature type="non-terminal residue" evidence="1">
    <location>
        <position position="1"/>
    </location>
</feature>
<reference evidence="2" key="2">
    <citation type="submission" date="2015-01" db="EMBL/GenBank/DDBJ databases">
        <title>Evolutionary Origins and Diversification of the Mycorrhizal Mutualists.</title>
        <authorList>
            <consortium name="DOE Joint Genome Institute"/>
            <consortium name="Mycorrhizal Genomics Consortium"/>
            <person name="Kohler A."/>
            <person name="Kuo A."/>
            <person name="Nagy L.G."/>
            <person name="Floudas D."/>
            <person name="Copeland A."/>
            <person name="Barry K.W."/>
            <person name="Cichocki N."/>
            <person name="Veneault-Fourrey C."/>
            <person name="LaButti K."/>
            <person name="Lindquist E.A."/>
            <person name="Lipzen A."/>
            <person name="Lundell T."/>
            <person name="Morin E."/>
            <person name="Murat C."/>
            <person name="Riley R."/>
            <person name="Ohm R."/>
            <person name="Sun H."/>
            <person name="Tunlid A."/>
            <person name="Henrissat B."/>
            <person name="Grigoriev I.V."/>
            <person name="Hibbett D.S."/>
            <person name="Martin F."/>
        </authorList>
    </citation>
    <scope>NUCLEOTIDE SEQUENCE [LARGE SCALE GENOMIC DNA]</scope>
    <source>
        <strain evidence="2">Foug A</strain>
    </source>
</reference>
<dbReference type="EMBL" id="KN822070">
    <property type="protein sequence ID" value="KIM59695.1"/>
    <property type="molecule type" value="Genomic_DNA"/>
</dbReference>
<proteinExistence type="predicted"/>
<keyword evidence="2" id="KW-1185">Reference proteome</keyword>
<organism evidence="1 2">
    <name type="scientific">Scleroderma citrinum Foug A</name>
    <dbReference type="NCBI Taxonomy" id="1036808"/>
    <lineage>
        <taxon>Eukaryota</taxon>
        <taxon>Fungi</taxon>
        <taxon>Dikarya</taxon>
        <taxon>Basidiomycota</taxon>
        <taxon>Agaricomycotina</taxon>
        <taxon>Agaricomycetes</taxon>
        <taxon>Agaricomycetidae</taxon>
        <taxon>Boletales</taxon>
        <taxon>Sclerodermatineae</taxon>
        <taxon>Sclerodermataceae</taxon>
        <taxon>Scleroderma</taxon>
    </lineage>
</organism>
<evidence type="ECO:0000313" key="1">
    <source>
        <dbReference type="EMBL" id="KIM59695.1"/>
    </source>
</evidence>
<gene>
    <name evidence="1" type="ORF">SCLCIDRAFT_81617</name>
</gene>